<protein>
    <submittedName>
        <fullName evidence="1">Uncharacterized protein</fullName>
    </submittedName>
</protein>
<comment type="caution">
    <text evidence="1">The sequence shown here is derived from an EMBL/GenBank/DDBJ whole genome shotgun (WGS) entry which is preliminary data.</text>
</comment>
<dbReference type="EMBL" id="JAIWYP010000005">
    <property type="protein sequence ID" value="KAH3828073.1"/>
    <property type="molecule type" value="Genomic_DNA"/>
</dbReference>
<reference evidence="1" key="2">
    <citation type="submission" date="2020-11" db="EMBL/GenBank/DDBJ databases">
        <authorList>
            <person name="McCartney M.A."/>
            <person name="Auch B."/>
            <person name="Kono T."/>
            <person name="Mallez S."/>
            <person name="Becker A."/>
            <person name="Gohl D.M."/>
            <person name="Silverstein K.A.T."/>
            <person name="Koren S."/>
            <person name="Bechman K.B."/>
            <person name="Herman A."/>
            <person name="Abrahante J.E."/>
            <person name="Garbe J."/>
        </authorList>
    </citation>
    <scope>NUCLEOTIDE SEQUENCE</scope>
    <source>
        <strain evidence="1">Duluth1</strain>
        <tissue evidence="1">Whole animal</tissue>
    </source>
</reference>
<keyword evidence="2" id="KW-1185">Reference proteome</keyword>
<evidence type="ECO:0000313" key="1">
    <source>
        <dbReference type="EMBL" id="KAH3828073.1"/>
    </source>
</evidence>
<gene>
    <name evidence="1" type="ORF">DPMN_130023</name>
</gene>
<evidence type="ECO:0000313" key="2">
    <source>
        <dbReference type="Proteomes" id="UP000828390"/>
    </source>
</evidence>
<name>A0A9D4H609_DREPO</name>
<accession>A0A9D4H609</accession>
<sequence length="96" mass="11181">MTNAPQRTCLFVTGDSARYMRHPVPEVTMAFECPIKYQPTRRDLTGTSIAESNVSTSKQRFDGNQHSWNKLYMRARNDNTAWRLQMYVRAKNDYSA</sequence>
<dbReference type="Proteomes" id="UP000828390">
    <property type="component" value="Unassembled WGS sequence"/>
</dbReference>
<reference evidence="1" key="1">
    <citation type="journal article" date="2019" name="bioRxiv">
        <title>The Genome of the Zebra Mussel, Dreissena polymorpha: A Resource for Invasive Species Research.</title>
        <authorList>
            <person name="McCartney M.A."/>
            <person name="Auch B."/>
            <person name="Kono T."/>
            <person name="Mallez S."/>
            <person name="Zhang Y."/>
            <person name="Obille A."/>
            <person name="Becker A."/>
            <person name="Abrahante J.E."/>
            <person name="Garbe J."/>
            <person name="Badalamenti J.P."/>
            <person name="Herman A."/>
            <person name="Mangelson H."/>
            <person name="Liachko I."/>
            <person name="Sullivan S."/>
            <person name="Sone E.D."/>
            <person name="Koren S."/>
            <person name="Silverstein K.A.T."/>
            <person name="Beckman K.B."/>
            <person name="Gohl D.M."/>
        </authorList>
    </citation>
    <scope>NUCLEOTIDE SEQUENCE</scope>
    <source>
        <strain evidence="1">Duluth1</strain>
        <tissue evidence="1">Whole animal</tissue>
    </source>
</reference>
<proteinExistence type="predicted"/>
<dbReference type="AlphaFoldDB" id="A0A9D4H609"/>
<organism evidence="1 2">
    <name type="scientific">Dreissena polymorpha</name>
    <name type="common">Zebra mussel</name>
    <name type="synonym">Mytilus polymorpha</name>
    <dbReference type="NCBI Taxonomy" id="45954"/>
    <lineage>
        <taxon>Eukaryota</taxon>
        <taxon>Metazoa</taxon>
        <taxon>Spiralia</taxon>
        <taxon>Lophotrochozoa</taxon>
        <taxon>Mollusca</taxon>
        <taxon>Bivalvia</taxon>
        <taxon>Autobranchia</taxon>
        <taxon>Heteroconchia</taxon>
        <taxon>Euheterodonta</taxon>
        <taxon>Imparidentia</taxon>
        <taxon>Neoheterodontei</taxon>
        <taxon>Myida</taxon>
        <taxon>Dreissenoidea</taxon>
        <taxon>Dreissenidae</taxon>
        <taxon>Dreissena</taxon>
    </lineage>
</organism>